<sequence length="57" mass="6619">MSFLIFLNYDRMKQIVILVKQSEICRGLTEAYHLDVLPLNSINYTIIFQLDGLAPVF</sequence>
<accession>A0A654M328</accession>
<evidence type="ECO:0000313" key="2">
    <source>
        <dbReference type="Proteomes" id="UP000058925"/>
    </source>
</evidence>
<dbReference type="EMBL" id="CP012850">
    <property type="protein sequence ID" value="ALI36911.1"/>
    <property type="molecule type" value="Genomic_DNA"/>
</dbReference>
<dbReference type="KEGG" id="taa:NMY3_02721"/>
<dbReference type="Proteomes" id="UP000058925">
    <property type="component" value="Chromosome"/>
</dbReference>
<keyword evidence="2" id="KW-1185">Reference proteome</keyword>
<proteinExistence type="predicted"/>
<evidence type="ECO:0000313" key="1">
    <source>
        <dbReference type="EMBL" id="ALI36911.1"/>
    </source>
</evidence>
<dbReference type="AlphaFoldDB" id="A0A654M328"/>
<protein>
    <submittedName>
        <fullName evidence="1">Uncharacterized protein</fullName>
    </submittedName>
</protein>
<name>A0A654M328_9ARCH</name>
<organism evidence="1 2">
    <name type="scientific">Candidatus Nitrosocosmicus oleophilus</name>
    <dbReference type="NCBI Taxonomy" id="1353260"/>
    <lineage>
        <taxon>Archaea</taxon>
        <taxon>Nitrososphaerota</taxon>
        <taxon>Nitrososphaeria</taxon>
        <taxon>Nitrososphaerales</taxon>
        <taxon>Nitrososphaeraceae</taxon>
        <taxon>Candidatus Nitrosocosmicus</taxon>
    </lineage>
</organism>
<reference evidence="2" key="1">
    <citation type="submission" date="2015-10" db="EMBL/GenBank/DDBJ databases">
        <title>Niche specialization of a soil ammonia-oxidizing archaeon, Candidatus Nitrosocosmicus oleophilus.</title>
        <authorList>
            <person name="Jung M.-Y."/>
            <person name="Rhee S.-K."/>
        </authorList>
    </citation>
    <scope>NUCLEOTIDE SEQUENCE [LARGE SCALE GENOMIC DNA]</scope>
    <source>
        <strain evidence="2">MY3</strain>
    </source>
</reference>
<gene>
    <name evidence="1" type="ORF">NMY3_02721</name>
</gene>